<dbReference type="PRINTS" id="PR00080">
    <property type="entry name" value="SDRFAMILY"/>
</dbReference>
<dbReference type="EMBL" id="LAZR01013193">
    <property type="protein sequence ID" value="KKM23132.1"/>
    <property type="molecule type" value="Genomic_DNA"/>
</dbReference>
<dbReference type="Gene3D" id="3.40.50.720">
    <property type="entry name" value="NAD(P)-binding Rossmann-like Domain"/>
    <property type="match status" value="1"/>
</dbReference>
<dbReference type="InterPro" id="IPR020904">
    <property type="entry name" value="Sc_DH/Rdtase_CS"/>
</dbReference>
<evidence type="ECO:0000313" key="3">
    <source>
        <dbReference type="EMBL" id="KKM23132.1"/>
    </source>
</evidence>
<dbReference type="SUPFAM" id="SSF51735">
    <property type="entry name" value="NAD(P)-binding Rossmann-fold domains"/>
    <property type="match status" value="1"/>
</dbReference>
<comment type="similarity">
    <text evidence="1">Belongs to the short-chain dehydrogenases/reductases (SDR) family.</text>
</comment>
<evidence type="ECO:0000256" key="2">
    <source>
        <dbReference type="ARBA" id="ARBA00023002"/>
    </source>
</evidence>
<dbReference type="FunFam" id="3.40.50.720:FF:000084">
    <property type="entry name" value="Short-chain dehydrogenase reductase"/>
    <property type="match status" value="1"/>
</dbReference>
<reference evidence="3" key="1">
    <citation type="journal article" date="2015" name="Nature">
        <title>Complex archaea that bridge the gap between prokaryotes and eukaryotes.</title>
        <authorList>
            <person name="Spang A."/>
            <person name="Saw J.H."/>
            <person name="Jorgensen S.L."/>
            <person name="Zaremba-Niedzwiedzka K."/>
            <person name="Martijn J."/>
            <person name="Lind A.E."/>
            <person name="van Eijk R."/>
            <person name="Schleper C."/>
            <person name="Guy L."/>
            <person name="Ettema T.J."/>
        </authorList>
    </citation>
    <scope>NUCLEOTIDE SEQUENCE</scope>
</reference>
<dbReference type="AlphaFoldDB" id="A0A0F9I6J3"/>
<organism evidence="3">
    <name type="scientific">marine sediment metagenome</name>
    <dbReference type="NCBI Taxonomy" id="412755"/>
    <lineage>
        <taxon>unclassified sequences</taxon>
        <taxon>metagenomes</taxon>
        <taxon>ecological metagenomes</taxon>
    </lineage>
</organism>
<proteinExistence type="inferred from homology"/>
<evidence type="ECO:0000256" key="1">
    <source>
        <dbReference type="ARBA" id="ARBA00006484"/>
    </source>
</evidence>
<dbReference type="InterPro" id="IPR036291">
    <property type="entry name" value="NAD(P)-bd_dom_sf"/>
</dbReference>
<dbReference type="PRINTS" id="PR00081">
    <property type="entry name" value="GDHRDH"/>
</dbReference>
<dbReference type="PANTHER" id="PTHR43669">
    <property type="entry name" value="5-KETO-D-GLUCONATE 5-REDUCTASE"/>
    <property type="match status" value="1"/>
</dbReference>
<gene>
    <name evidence="3" type="ORF">LCGC14_1618290</name>
</gene>
<dbReference type="Pfam" id="PF00106">
    <property type="entry name" value="adh_short"/>
    <property type="match status" value="1"/>
</dbReference>
<dbReference type="PANTHER" id="PTHR43669:SF8">
    <property type="entry name" value="SHORT-CHAIN TYPE DEHYDROGENASE_REDUCTASE-RELATED"/>
    <property type="match status" value="1"/>
</dbReference>
<keyword evidence="2" id="KW-0560">Oxidoreductase</keyword>
<dbReference type="PROSITE" id="PS00061">
    <property type="entry name" value="ADH_SHORT"/>
    <property type="match status" value="1"/>
</dbReference>
<comment type="caution">
    <text evidence="3">The sequence shown here is derived from an EMBL/GenBank/DDBJ whole genome shotgun (WGS) entry which is preliminary data.</text>
</comment>
<sequence>MINFVNRAEAFITHKIEGKAHITPRADIQFVQEAEPAVARFARTMRGACAHRDSDGRLRRFIVEFRSTQDLLEVSVSKTAQILCDSGVLTPDHVIRTKNKIAYVDTLLENNDDLRKRINQVVEDFVKDYHRYFREQVKARGVDLQELDPYPRIFIAAGLGMFALGFSRKEAKVAADIAEKTICAKIQANAMDQYLPITESHIFDMEYWPIQQKKLGQFSSLLLQGQIALITGAGGAIGYGIADRLLASGAAVVLSDIDESRAKKVCSLLKERYRNGEIEIIPFDVTDYQSAASAVDEISRQLGGIDIVVPNAGIAHVAKIEDLEPDKLDQVIAVNFKGTFNTIKAAIPVFKQQGTGGHIIVISSKNVFDPGAAFGAYSASKAGAHQISKIAALELAELGVRVNMINPDAVFGDGEISSTLWDIVGPDRMKSRGLDFEGLKEYYRNRNLLKAQVLAEHVGNVVVFFASDQTPTTGASFPVDGGIASAFPR</sequence>
<protein>
    <submittedName>
        <fullName evidence="3">Uncharacterized protein</fullName>
    </submittedName>
</protein>
<name>A0A0F9I6J3_9ZZZZ</name>
<accession>A0A0F9I6J3</accession>
<dbReference type="InterPro" id="IPR002347">
    <property type="entry name" value="SDR_fam"/>
</dbReference>
<dbReference type="GO" id="GO:0016491">
    <property type="term" value="F:oxidoreductase activity"/>
    <property type="evidence" value="ECO:0007669"/>
    <property type="project" value="UniProtKB-KW"/>
</dbReference>